<organism evidence="8 9">
    <name type="scientific">Apiospora arundinis</name>
    <dbReference type="NCBI Taxonomy" id="335852"/>
    <lineage>
        <taxon>Eukaryota</taxon>
        <taxon>Fungi</taxon>
        <taxon>Dikarya</taxon>
        <taxon>Ascomycota</taxon>
        <taxon>Pezizomycotina</taxon>
        <taxon>Sordariomycetes</taxon>
        <taxon>Xylariomycetidae</taxon>
        <taxon>Amphisphaeriales</taxon>
        <taxon>Apiosporaceae</taxon>
        <taxon>Apiospora</taxon>
    </lineage>
</organism>
<keyword evidence="6" id="KW-0560">Oxidoreductase</keyword>
<dbReference type="InterPro" id="IPR050775">
    <property type="entry name" value="FAD-binding_Monooxygenases"/>
</dbReference>
<feature type="region of interest" description="Disordered" evidence="7">
    <location>
        <begin position="1"/>
        <end position="22"/>
    </location>
</feature>
<keyword evidence="9" id="KW-1185">Reference proteome</keyword>
<dbReference type="Gene3D" id="3.50.50.60">
    <property type="entry name" value="FAD/NAD(P)-binding domain"/>
    <property type="match status" value="2"/>
</dbReference>
<evidence type="ECO:0000256" key="6">
    <source>
        <dbReference type="ARBA" id="ARBA00023002"/>
    </source>
</evidence>
<dbReference type="EMBL" id="JAPCWZ010000001">
    <property type="protein sequence ID" value="KAK8880171.1"/>
    <property type="molecule type" value="Genomic_DNA"/>
</dbReference>
<evidence type="ECO:0000256" key="4">
    <source>
        <dbReference type="ARBA" id="ARBA00022827"/>
    </source>
</evidence>
<evidence type="ECO:0000256" key="1">
    <source>
        <dbReference type="ARBA" id="ARBA00001974"/>
    </source>
</evidence>
<comment type="cofactor">
    <cofactor evidence="1">
        <name>FAD</name>
        <dbReference type="ChEBI" id="CHEBI:57692"/>
    </cofactor>
</comment>
<comment type="similarity">
    <text evidence="2">Belongs to the FAD-binding monooxygenase family.</text>
</comment>
<gene>
    <name evidence="8" type="ORF">PGQ11_001465</name>
</gene>
<proteinExistence type="inferred from homology"/>
<keyword evidence="8" id="KW-0503">Monooxygenase</keyword>
<evidence type="ECO:0000256" key="2">
    <source>
        <dbReference type="ARBA" id="ARBA00010139"/>
    </source>
</evidence>
<evidence type="ECO:0000313" key="9">
    <source>
        <dbReference type="Proteomes" id="UP001390339"/>
    </source>
</evidence>
<reference evidence="8 9" key="1">
    <citation type="journal article" date="2024" name="IMA Fungus">
        <title>Apiospora arundinis, a panoply of carbohydrate-active enzymes and secondary metabolites.</title>
        <authorList>
            <person name="Sorensen T."/>
            <person name="Petersen C."/>
            <person name="Muurmann A.T."/>
            <person name="Christiansen J.V."/>
            <person name="Brundto M.L."/>
            <person name="Overgaard C.K."/>
            <person name="Boysen A.T."/>
            <person name="Wollenberg R.D."/>
            <person name="Larsen T.O."/>
            <person name="Sorensen J.L."/>
            <person name="Nielsen K.L."/>
            <person name="Sondergaard T.E."/>
        </authorList>
    </citation>
    <scope>NUCLEOTIDE SEQUENCE [LARGE SCALE GENOMIC DNA]</scope>
    <source>
        <strain evidence="8 9">AAU 773</strain>
    </source>
</reference>
<keyword evidence="3" id="KW-0285">Flavoprotein</keyword>
<dbReference type="InterPro" id="IPR036188">
    <property type="entry name" value="FAD/NAD-bd_sf"/>
</dbReference>
<evidence type="ECO:0000256" key="7">
    <source>
        <dbReference type="SAM" id="MobiDB-lite"/>
    </source>
</evidence>
<sequence>MASRPDHVNSGGAGGGDPPAEDLSFLVQKYEEEKEKRIRADGSAQYQEFESSEDPRLRHLADDPWVDHAKLNAQAPNLVDGQHVKVLCLGAGLGGIMYTTHLVETGAFAPGDIRLVDTAGGFGGTWYWNRFPGLACDVEASIYLPWLERTGYKPSHRYAHGDEIRRYIESVVAKWGLDGSGVFRTRIDHLVWDEDRSRWVVELEQYRGPDSSPDTVRLIATAQYVILANGVLSHPKAPKIDGLAAFGGALMHASRWDYGVSGGSPADPRLVGLEGKRVGVIGTAATGVQLIPELAKWAGELYVFQRTPSMVDVRGQREMTDEEWARITNSSEAGWWKKRNLNFNDAVCGKDDLEEAEGFVDLVADGWTRAPRTLTMLAGAPHQPLRPEEIPGHMQHMLVRDAPRSNGIRKRVEELVTKDKETAEALKSWYPTWCKRPCFHDTYLQTFNQPHVNLVPTDAKGKELQATPTGLVVRGKEYPLDVLVFATGYRSPVHAVGEPSAVSNSPITGRHGRTLASKWAGVGGDGEPGPGSLHGLFSHGFPNLVLTGPSHQALAGNVAYMYDVAGRHAAYILAEAEKRQRQKQGQVAVVEPSKEAEEAYIAHLASAAMYFAPRAVCTPGYNNAEGDLSMEGEDAIKAARATIYPFGINAWTKLLEEWRGTGQLEGINITLEETRKSP</sequence>
<dbReference type="Proteomes" id="UP001390339">
    <property type="component" value="Unassembled WGS sequence"/>
</dbReference>
<keyword evidence="4" id="KW-0274">FAD</keyword>
<keyword evidence="5" id="KW-0521">NADP</keyword>
<comment type="caution">
    <text evidence="8">The sequence shown here is derived from an EMBL/GenBank/DDBJ whole genome shotgun (WGS) entry which is preliminary data.</text>
</comment>
<dbReference type="GO" id="GO:0004497">
    <property type="term" value="F:monooxygenase activity"/>
    <property type="evidence" value="ECO:0007669"/>
    <property type="project" value="UniProtKB-KW"/>
</dbReference>
<accession>A0ABR2JN60</accession>
<dbReference type="PANTHER" id="PTHR43098:SF2">
    <property type="entry name" value="FAD-BINDING MONOOXYGENASE AUSB-RELATED"/>
    <property type="match status" value="1"/>
</dbReference>
<evidence type="ECO:0000313" key="8">
    <source>
        <dbReference type="EMBL" id="KAK8880171.1"/>
    </source>
</evidence>
<name>A0ABR2JN60_9PEZI</name>
<protein>
    <submittedName>
        <fullName evidence="8">FAD-binding monooxygenase ausC</fullName>
    </submittedName>
</protein>
<evidence type="ECO:0000256" key="5">
    <source>
        <dbReference type="ARBA" id="ARBA00022857"/>
    </source>
</evidence>
<evidence type="ECO:0000256" key="3">
    <source>
        <dbReference type="ARBA" id="ARBA00022630"/>
    </source>
</evidence>
<dbReference type="SUPFAM" id="SSF51905">
    <property type="entry name" value="FAD/NAD(P)-binding domain"/>
    <property type="match status" value="1"/>
</dbReference>
<dbReference type="PANTHER" id="PTHR43098">
    <property type="entry name" value="L-ORNITHINE N(5)-MONOOXYGENASE-RELATED"/>
    <property type="match status" value="1"/>
</dbReference>